<dbReference type="Gene3D" id="3.30.70.1070">
    <property type="entry name" value="Sporulation related repeat"/>
    <property type="match status" value="1"/>
</dbReference>
<dbReference type="RefSeq" id="WP_263123558.1">
    <property type="nucleotide sequence ID" value="NZ_CP106753.1"/>
</dbReference>
<keyword evidence="2" id="KW-1133">Transmembrane helix</keyword>
<evidence type="ECO:0000313" key="4">
    <source>
        <dbReference type="EMBL" id="UXY14259.1"/>
    </source>
</evidence>
<feature type="transmembrane region" description="Helical" evidence="2">
    <location>
        <begin position="21"/>
        <end position="42"/>
    </location>
</feature>
<organism evidence="4 5">
    <name type="scientific">Chitiniphilus purpureus</name>
    <dbReference type="NCBI Taxonomy" id="2981137"/>
    <lineage>
        <taxon>Bacteria</taxon>
        <taxon>Pseudomonadati</taxon>
        <taxon>Pseudomonadota</taxon>
        <taxon>Betaproteobacteria</taxon>
        <taxon>Neisseriales</taxon>
        <taxon>Chitinibacteraceae</taxon>
        <taxon>Chitiniphilus</taxon>
    </lineage>
</organism>
<evidence type="ECO:0000259" key="3">
    <source>
        <dbReference type="Pfam" id="PF05036"/>
    </source>
</evidence>
<evidence type="ECO:0000313" key="5">
    <source>
        <dbReference type="Proteomes" id="UP001061302"/>
    </source>
</evidence>
<protein>
    <submittedName>
        <fullName evidence="4">SPOR domain-containing protein</fullName>
    </submittedName>
</protein>
<proteinExistence type="predicted"/>
<dbReference type="InterPro" id="IPR007730">
    <property type="entry name" value="SPOR-like_dom"/>
</dbReference>
<sequence length="225" mass="23673">MSEGQDPLLREAEQHRLREQVFWRLGIAAGLIVIILAGIYLLDRPASSPVTVTGTQPRIAPAVPTNRPAIPIRTPPTAQASAPAAIGTPASSPAATPSPTASTVTAAPATTTPVQATGAVATPLPSPRPATAVPSRADRPTMQAPQPVAPTAAQPVERTEHYTVQAGVFLHADNAEKLLRQLQRAGVPAYLETRVQLGPFKNKAEADAASRKLRELGIEPVRRNE</sequence>
<dbReference type="EMBL" id="CP106753">
    <property type="protein sequence ID" value="UXY14259.1"/>
    <property type="molecule type" value="Genomic_DNA"/>
</dbReference>
<dbReference type="Proteomes" id="UP001061302">
    <property type="component" value="Chromosome"/>
</dbReference>
<name>A0ABY6DIT5_9NEIS</name>
<accession>A0ABY6DIT5</accession>
<evidence type="ECO:0000256" key="1">
    <source>
        <dbReference type="SAM" id="MobiDB-lite"/>
    </source>
</evidence>
<evidence type="ECO:0000256" key="2">
    <source>
        <dbReference type="SAM" id="Phobius"/>
    </source>
</evidence>
<feature type="region of interest" description="Disordered" evidence="1">
    <location>
        <begin position="48"/>
        <end position="105"/>
    </location>
</feature>
<keyword evidence="5" id="KW-1185">Reference proteome</keyword>
<reference evidence="4" key="1">
    <citation type="submission" date="2022-10" db="EMBL/GenBank/DDBJ databases">
        <title>Chitiniphilus purpureus sp. nov., a novel chitin-degrading bacterium isolated from crawfish pond sediment.</title>
        <authorList>
            <person name="Li K."/>
        </authorList>
    </citation>
    <scope>NUCLEOTIDE SEQUENCE</scope>
    <source>
        <strain evidence="4">CD1</strain>
    </source>
</reference>
<dbReference type="SUPFAM" id="SSF110997">
    <property type="entry name" value="Sporulation related repeat"/>
    <property type="match status" value="1"/>
</dbReference>
<feature type="compositionally biased region" description="Low complexity" evidence="1">
    <location>
        <begin position="140"/>
        <end position="155"/>
    </location>
</feature>
<gene>
    <name evidence="4" type="ORF">N8I74_13160</name>
</gene>
<keyword evidence="2" id="KW-0472">Membrane</keyword>
<dbReference type="Pfam" id="PF05036">
    <property type="entry name" value="SPOR"/>
    <property type="match status" value="1"/>
</dbReference>
<feature type="domain" description="SPOR" evidence="3">
    <location>
        <begin position="160"/>
        <end position="221"/>
    </location>
</feature>
<feature type="region of interest" description="Disordered" evidence="1">
    <location>
        <begin position="117"/>
        <end position="155"/>
    </location>
</feature>
<keyword evidence="2" id="KW-0812">Transmembrane</keyword>
<dbReference type="InterPro" id="IPR036680">
    <property type="entry name" value="SPOR-like_sf"/>
</dbReference>
<feature type="compositionally biased region" description="Low complexity" evidence="1">
    <location>
        <begin position="75"/>
        <end position="105"/>
    </location>
</feature>